<dbReference type="InterPro" id="IPR029058">
    <property type="entry name" value="AB_hydrolase_fold"/>
</dbReference>
<protein>
    <submittedName>
        <fullName evidence="2">Alpha/beta hydrolase</fullName>
    </submittedName>
</protein>
<dbReference type="GO" id="GO:0016787">
    <property type="term" value="F:hydrolase activity"/>
    <property type="evidence" value="ECO:0007669"/>
    <property type="project" value="UniProtKB-KW"/>
</dbReference>
<accession>A0A3B7M181</accession>
<evidence type="ECO:0000259" key="1">
    <source>
        <dbReference type="Pfam" id="PF00561"/>
    </source>
</evidence>
<dbReference type="KEGG" id="achi:CDG60_06975"/>
<keyword evidence="2" id="KW-0378">Hydrolase</keyword>
<dbReference type="AlphaFoldDB" id="A0A3B7M181"/>
<dbReference type="Proteomes" id="UP000263753">
    <property type="component" value="Chromosome"/>
</dbReference>
<dbReference type="PANTHER" id="PTHR43798">
    <property type="entry name" value="MONOACYLGLYCEROL LIPASE"/>
    <property type="match status" value="1"/>
</dbReference>
<dbReference type="Pfam" id="PF00561">
    <property type="entry name" value="Abhydrolase_1"/>
    <property type="match status" value="1"/>
</dbReference>
<dbReference type="InterPro" id="IPR000073">
    <property type="entry name" value="AB_hydrolase_1"/>
</dbReference>
<dbReference type="GO" id="GO:0016020">
    <property type="term" value="C:membrane"/>
    <property type="evidence" value="ECO:0007669"/>
    <property type="project" value="TreeGrafter"/>
</dbReference>
<reference evidence="3" key="1">
    <citation type="submission" date="2018-09" db="EMBL/GenBank/DDBJ databases">
        <title>The complete genome of Acinetobacter sp. strain WCHAc010005.</title>
        <authorList>
            <person name="Hu Y."/>
            <person name="Long H."/>
            <person name="Feng Y."/>
            <person name="Zong Z."/>
        </authorList>
    </citation>
    <scope>NUCLEOTIDE SEQUENCE [LARGE SCALE GENOMIC DNA]</scope>
    <source>
        <strain evidence="3">WCHAc010005</strain>
    </source>
</reference>
<dbReference type="Gene3D" id="3.40.50.1820">
    <property type="entry name" value="alpha/beta hydrolase"/>
    <property type="match status" value="1"/>
</dbReference>
<proteinExistence type="predicted"/>
<evidence type="ECO:0000313" key="3">
    <source>
        <dbReference type="Proteomes" id="UP000263753"/>
    </source>
</evidence>
<dbReference type="EMBL" id="CP032134">
    <property type="protein sequence ID" value="AXY56333.1"/>
    <property type="molecule type" value="Genomic_DNA"/>
</dbReference>
<dbReference type="PANTHER" id="PTHR43798:SF28">
    <property type="entry name" value="AB HYDROLASE-1 DOMAIN-CONTAINING PROTEIN"/>
    <property type="match status" value="1"/>
</dbReference>
<gene>
    <name evidence="2" type="ORF">CDG60_06975</name>
</gene>
<dbReference type="InterPro" id="IPR050266">
    <property type="entry name" value="AB_hydrolase_sf"/>
</dbReference>
<name>A0A3B7M181_9GAMM</name>
<organism evidence="2 3">
    <name type="scientific">Acinetobacter chinensis</name>
    <dbReference type="NCBI Taxonomy" id="2004650"/>
    <lineage>
        <taxon>Bacteria</taxon>
        <taxon>Pseudomonadati</taxon>
        <taxon>Pseudomonadota</taxon>
        <taxon>Gammaproteobacteria</taxon>
        <taxon>Moraxellales</taxon>
        <taxon>Moraxellaceae</taxon>
        <taxon>Acinetobacter</taxon>
    </lineage>
</organism>
<evidence type="ECO:0000313" key="2">
    <source>
        <dbReference type="EMBL" id="AXY56333.1"/>
    </source>
</evidence>
<sequence>MDMSVTDFQIPFQSGQLFARRWQVTDLTTVPIVLMHDSLGCVALWRDFPEQLAQATGRNVVAYDRYGFGRSSACQEPLRTDFVRTEASEAFHAVCQFFEIEKFIVMGHSVGGGMSVCCAAQYPDRCMALVTMSAQAFVEDRTRKGIILANEAFQDQQQFSRLEKHHGGQAQWVLSAWVDTWLSEPFAEWTIDTELQQVQCPALVIHGEHDEYGSLLHPQRYAELIPVQTEVRIVEGAFHMPHKEKTAEVLQYIQQFLNGIA</sequence>
<feature type="domain" description="AB hydrolase-1" evidence="1">
    <location>
        <begin position="31"/>
        <end position="245"/>
    </location>
</feature>
<dbReference type="SUPFAM" id="SSF53474">
    <property type="entry name" value="alpha/beta-Hydrolases"/>
    <property type="match status" value="1"/>
</dbReference>
<dbReference type="RefSeq" id="WP_087511333.1">
    <property type="nucleotide sequence ID" value="NZ_CP032134.1"/>
</dbReference>
<dbReference type="PRINTS" id="PR00111">
    <property type="entry name" value="ABHYDROLASE"/>
</dbReference>